<reference evidence="5" key="1">
    <citation type="submission" date="2022-08" db="UniProtKB">
        <authorList>
            <consortium name="EnsemblMetazoa"/>
        </authorList>
    </citation>
    <scope>IDENTIFICATION</scope>
    <source>
        <strain evidence="5">05x7-T-G4-1.051#20</strain>
    </source>
</reference>
<feature type="compositionally biased region" description="Basic residues" evidence="4">
    <location>
        <begin position="524"/>
        <end position="535"/>
    </location>
</feature>
<dbReference type="EnsemblMetazoa" id="G4455.1">
    <property type="protein sequence ID" value="G4455.1:cds"/>
    <property type="gene ID" value="G4455"/>
</dbReference>
<dbReference type="EnsemblMetazoa" id="G4455.2">
    <property type="protein sequence ID" value="G4455.2:cds"/>
    <property type="gene ID" value="G4455"/>
</dbReference>
<evidence type="ECO:0000256" key="1">
    <source>
        <dbReference type="ARBA" id="ARBA00009515"/>
    </source>
</evidence>
<evidence type="ECO:0000313" key="5">
    <source>
        <dbReference type="EnsemblMetazoa" id="G4455.2:cds"/>
    </source>
</evidence>
<feature type="coiled-coil region" evidence="3">
    <location>
        <begin position="288"/>
        <end position="315"/>
    </location>
</feature>
<keyword evidence="3" id="KW-0175">Coiled coil</keyword>
<feature type="compositionally biased region" description="Gly residues" evidence="4">
    <location>
        <begin position="513"/>
        <end position="523"/>
    </location>
</feature>
<dbReference type="OMA" id="RCIKFLA"/>
<dbReference type="SUPFAM" id="SSF48371">
    <property type="entry name" value="ARM repeat"/>
    <property type="match status" value="1"/>
</dbReference>
<sequence length="535" mass="59876">MDAIETMYQNFGVLADAKEKAGEHEEEFLSILNAVKGSPGEKRLASQFITRFFKYFPSHAGTAINAMFDLCEDDDPMTRKQAIKDLPTLCKSAPEQVSKIASALTQLMGTDDATENHLIQSSFLTLFKFDSKGSLDGIFSQILGEDETVREKAIKFLGAKIKTLPEDTLDSHSEELLINMCKKVLEDVTKDEFIAIMEILKCQKSMTTVQGRQQLVDIVTEQAELDEPFVASDPDCVDRLTQCIKHAAPLFSKNVHSKAFVGYLCDNVLPHIDQLASPEDGVNGKLELLKLMAEISEFTGELEDLEQRLKNLYDCLISYMPLPPEEENEDESASGEPKLAFSSVECLMYAFHQLCRKQPSFLAAEENAERLKDFKIRLQYFARGVQVYIKHLRMALQGKTGTELKEEENKMKVAALKITSNINTMIKDLFHSPPSFKSVITLSWKPLVKPVEKVTPTKTVAGQKRTPITFETNGAGGKKPHKQDRSIYHPPSGKFSEKAGTFESNETRSQGQRGRGGGGGYRRGGWRGRGRGQRW</sequence>
<keyword evidence="6" id="KW-1185">Reference proteome</keyword>
<dbReference type="Proteomes" id="UP000005408">
    <property type="component" value="Unassembled WGS sequence"/>
</dbReference>
<proteinExistence type="inferred from homology"/>
<dbReference type="InterPro" id="IPR016024">
    <property type="entry name" value="ARM-type_fold"/>
</dbReference>
<evidence type="ECO:0008006" key="7">
    <source>
        <dbReference type="Google" id="ProtNLM"/>
    </source>
</evidence>
<dbReference type="GO" id="GO:0005634">
    <property type="term" value="C:nucleus"/>
    <property type="evidence" value="ECO:0007669"/>
    <property type="project" value="TreeGrafter"/>
</dbReference>
<dbReference type="GO" id="GO:0003723">
    <property type="term" value="F:RNA binding"/>
    <property type="evidence" value="ECO:0007669"/>
    <property type="project" value="TreeGrafter"/>
</dbReference>
<dbReference type="PANTHER" id="PTHR12758">
    <property type="entry name" value="APOPTOSIS INHIBITOR 5-RELATED"/>
    <property type="match status" value="1"/>
</dbReference>
<dbReference type="InterPro" id="IPR008383">
    <property type="entry name" value="API5"/>
</dbReference>
<dbReference type="GO" id="GO:0043066">
    <property type="term" value="P:negative regulation of apoptotic process"/>
    <property type="evidence" value="ECO:0007669"/>
    <property type="project" value="TreeGrafter"/>
</dbReference>
<organism evidence="5 6">
    <name type="scientific">Magallana gigas</name>
    <name type="common">Pacific oyster</name>
    <name type="synonym">Crassostrea gigas</name>
    <dbReference type="NCBI Taxonomy" id="29159"/>
    <lineage>
        <taxon>Eukaryota</taxon>
        <taxon>Metazoa</taxon>
        <taxon>Spiralia</taxon>
        <taxon>Lophotrochozoa</taxon>
        <taxon>Mollusca</taxon>
        <taxon>Bivalvia</taxon>
        <taxon>Autobranchia</taxon>
        <taxon>Pteriomorphia</taxon>
        <taxon>Ostreida</taxon>
        <taxon>Ostreoidea</taxon>
        <taxon>Ostreidae</taxon>
        <taxon>Magallana</taxon>
    </lineage>
</organism>
<protein>
    <recommendedName>
        <fullName evidence="7">Apoptosis inhibitor 5</fullName>
    </recommendedName>
</protein>
<evidence type="ECO:0000256" key="4">
    <source>
        <dbReference type="SAM" id="MobiDB-lite"/>
    </source>
</evidence>
<name>A0A8W8N9W6_MAGGI</name>
<dbReference type="OrthoDB" id="19224at2759"/>
<dbReference type="GeneID" id="105319023"/>
<dbReference type="Gene3D" id="1.25.10.10">
    <property type="entry name" value="Leucine-rich Repeat Variant"/>
    <property type="match status" value="1"/>
</dbReference>
<dbReference type="GO" id="GO:0006915">
    <property type="term" value="P:apoptotic process"/>
    <property type="evidence" value="ECO:0007669"/>
    <property type="project" value="UniProtKB-KW"/>
</dbReference>
<dbReference type="Pfam" id="PF05918">
    <property type="entry name" value="API5"/>
    <property type="match status" value="1"/>
</dbReference>
<accession>A0A8W8N9W6</accession>
<dbReference type="EnsemblMetazoa" id="G4455.8">
    <property type="protein sequence ID" value="G4455.8:cds"/>
    <property type="gene ID" value="G4455"/>
</dbReference>
<feature type="region of interest" description="Disordered" evidence="4">
    <location>
        <begin position="468"/>
        <end position="535"/>
    </location>
</feature>
<evidence type="ECO:0000256" key="2">
    <source>
        <dbReference type="ARBA" id="ARBA00022703"/>
    </source>
</evidence>
<dbReference type="KEGG" id="crg:105319023"/>
<dbReference type="InterPro" id="IPR011989">
    <property type="entry name" value="ARM-like"/>
</dbReference>
<evidence type="ECO:0000313" key="6">
    <source>
        <dbReference type="Proteomes" id="UP000005408"/>
    </source>
</evidence>
<comment type="similarity">
    <text evidence="1">Belongs to the API5 family.</text>
</comment>
<dbReference type="PANTHER" id="PTHR12758:SF19">
    <property type="entry name" value="APOPTOSIS INHIBITOR 5"/>
    <property type="match status" value="1"/>
</dbReference>
<keyword evidence="2" id="KW-0053">Apoptosis</keyword>
<dbReference type="EnsemblMetazoa" id="G4455.7">
    <property type="protein sequence ID" value="G4455.7:cds"/>
    <property type="gene ID" value="G4455"/>
</dbReference>
<evidence type="ECO:0000256" key="3">
    <source>
        <dbReference type="SAM" id="Coils"/>
    </source>
</evidence>
<dbReference type="AlphaFoldDB" id="A0A8W8N9W6"/>